<gene>
    <name evidence="1" type="ORF">TetV_226</name>
</gene>
<sequence>MGSRWSNHESDAPPYRNIGFRFSKPSVTSKDVKVNYTIRFTAEFDDMKDACDFKHKLNTLPRIFNMQMLNQNGDIFKLSIDVEGKDMHGALDNLLQEYLGPLCRMTYYDTCGMCHSLSVKNLIITLHEQEKQIVGSAIEKQTSNKDIGCFK</sequence>
<evidence type="ECO:0000313" key="1">
    <source>
        <dbReference type="EMBL" id="AUF82318.1"/>
    </source>
</evidence>
<proteinExistence type="predicted"/>
<name>A0A2P0VN34_9VIRU</name>
<keyword evidence="2" id="KW-1185">Reference proteome</keyword>
<accession>A0A2P0VN34</accession>
<dbReference type="EMBL" id="KY322437">
    <property type="protein sequence ID" value="AUF82318.1"/>
    <property type="molecule type" value="Genomic_DNA"/>
</dbReference>
<protein>
    <submittedName>
        <fullName evidence="1">Uncharacterized protein</fullName>
    </submittedName>
</protein>
<evidence type="ECO:0000313" key="2">
    <source>
        <dbReference type="Proteomes" id="UP000244773"/>
    </source>
</evidence>
<organism evidence="1">
    <name type="scientific">Tetraselmis virus 1</name>
    <dbReference type="NCBI Taxonomy" id="2060617"/>
    <lineage>
        <taxon>Viruses</taxon>
        <taxon>Varidnaviria</taxon>
        <taxon>Bamfordvirae</taxon>
        <taxon>Nucleocytoviricota</taxon>
        <taxon>Megaviricetes</taxon>
        <taxon>Imitervirales</taxon>
        <taxon>Allomimiviridae</taxon>
        <taxon>Oceanusvirus</taxon>
        <taxon>Oceanusvirus kaneohense</taxon>
    </lineage>
</organism>
<reference evidence="1" key="1">
    <citation type="journal article" date="2018" name="Virology">
        <title>A giant virus infecting green algae encodes key fermentation genes.</title>
        <authorList>
            <person name="Schvarcz C.R."/>
            <person name="Steward G.F."/>
        </authorList>
    </citation>
    <scope>NUCLEOTIDE SEQUENCE [LARGE SCALE GENOMIC DNA]</scope>
</reference>
<dbReference type="Proteomes" id="UP000244773">
    <property type="component" value="Segment"/>
</dbReference>